<evidence type="ECO:0000256" key="1">
    <source>
        <dbReference type="ARBA" id="ARBA00004651"/>
    </source>
</evidence>
<accession>A0AAE3KIB4</accession>
<dbReference type="PANTHER" id="PTHR43124">
    <property type="entry name" value="PURINE EFFLUX PUMP PBUE"/>
    <property type="match status" value="1"/>
</dbReference>
<dbReference type="CDD" id="cd17324">
    <property type="entry name" value="MFS_NepI_like"/>
    <property type="match status" value="1"/>
</dbReference>
<keyword evidence="4 6" id="KW-1133">Transmembrane helix</keyword>
<feature type="transmembrane region" description="Helical" evidence="6">
    <location>
        <begin position="229"/>
        <end position="248"/>
    </location>
</feature>
<dbReference type="RefSeq" id="WP_253775013.1">
    <property type="nucleotide sequence ID" value="NZ_JAMTCK010000011.1"/>
</dbReference>
<evidence type="ECO:0000256" key="5">
    <source>
        <dbReference type="ARBA" id="ARBA00023136"/>
    </source>
</evidence>
<feature type="domain" description="Major facilitator superfamily (MFS) profile" evidence="7">
    <location>
        <begin position="23"/>
        <end position="404"/>
    </location>
</feature>
<evidence type="ECO:0000256" key="2">
    <source>
        <dbReference type="ARBA" id="ARBA00022475"/>
    </source>
</evidence>
<feature type="transmembrane region" description="Helical" evidence="6">
    <location>
        <begin position="27"/>
        <end position="48"/>
    </location>
</feature>
<keyword evidence="2" id="KW-1003">Cell membrane</keyword>
<feature type="transmembrane region" description="Helical" evidence="6">
    <location>
        <begin position="260"/>
        <end position="280"/>
    </location>
</feature>
<organism evidence="8 9">
    <name type="scientific">Goodfellowiella coeruleoviolacea</name>
    <dbReference type="NCBI Taxonomy" id="334858"/>
    <lineage>
        <taxon>Bacteria</taxon>
        <taxon>Bacillati</taxon>
        <taxon>Actinomycetota</taxon>
        <taxon>Actinomycetes</taxon>
        <taxon>Pseudonocardiales</taxon>
        <taxon>Pseudonocardiaceae</taxon>
        <taxon>Goodfellowiella</taxon>
    </lineage>
</organism>
<dbReference type="EMBL" id="JAMTCK010000011">
    <property type="protein sequence ID" value="MCP2167797.1"/>
    <property type="molecule type" value="Genomic_DNA"/>
</dbReference>
<comment type="subcellular location">
    <subcellularLocation>
        <location evidence="1">Cell membrane</location>
        <topology evidence="1">Multi-pass membrane protein</topology>
    </subcellularLocation>
</comment>
<dbReference type="Gene3D" id="1.20.1250.20">
    <property type="entry name" value="MFS general substrate transporter like domains"/>
    <property type="match status" value="1"/>
</dbReference>
<feature type="transmembrane region" description="Helical" evidence="6">
    <location>
        <begin position="147"/>
        <end position="169"/>
    </location>
</feature>
<dbReference type="PANTHER" id="PTHR43124:SF3">
    <property type="entry name" value="CHLORAMPHENICOL EFFLUX PUMP RV0191"/>
    <property type="match status" value="1"/>
</dbReference>
<dbReference type="InterPro" id="IPR036259">
    <property type="entry name" value="MFS_trans_sf"/>
</dbReference>
<comment type="caution">
    <text evidence="8">The sequence shown here is derived from an EMBL/GenBank/DDBJ whole genome shotgun (WGS) entry which is preliminary data.</text>
</comment>
<name>A0AAE3KIB4_9PSEU</name>
<keyword evidence="9" id="KW-1185">Reference proteome</keyword>
<evidence type="ECO:0000313" key="9">
    <source>
        <dbReference type="Proteomes" id="UP001206128"/>
    </source>
</evidence>
<feature type="transmembrane region" description="Helical" evidence="6">
    <location>
        <begin position="112"/>
        <end position="135"/>
    </location>
</feature>
<sequence>MSDTSRDAAEVAPRLAVPRVLLRYAELYLLLFLFGAEMYLVAPLLPVIAPDLGVPVTAVASLVTVYVLVQAIAGPIQGLAYARTGARVMVVGGTLVFAVGNAVAAISSDFTVLAVVRGVAGLGVAMSGPAIWSWIAATAPEHARGTAVGGGMGSFAIGQVLGVPIGAFIASAANWHWSFGALAVASALTLPLLWWSLRTARPTAAGARTGVRGEVRTLLRSWTHAPVRTTLLITFLFHAANLGAYTFLSDILANRHHLPGYALGFVGLLSGLGMFVGSLLGGRVADRLRGTGRTEAVLLPIWLGVLIVTFVGAVCASGLWVSLVLIPVWFVAAGAFDTNQQTLIAGQSPGFTAVALSWNLSVLYAAAAFGVWVMSFGADRVLAVTAAGTVLAALALAGAVATARRRSPAGGAADA</sequence>
<dbReference type="InterPro" id="IPR050189">
    <property type="entry name" value="MFS_Efflux_Transporters"/>
</dbReference>
<dbReference type="PROSITE" id="PS50850">
    <property type="entry name" value="MFS"/>
    <property type="match status" value="1"/>
</dbReference>
<keyword evidence="3 6" id="KW-0812">Transmembrane</keyword>
<dbReference type="GO" id="GO:0005886">
    <property type="term" value="C:plasma membrane"/>
    <property type="evidence" value="ECO:0007669"/>
    <property type="project" value="UniProtKB-SubCell"/>
</dbReference>
<dbReference type="Proteomes" id="UP001206128">
    <property type="component" value="Unassembled WGS sequence"/>
</dbReference>
<dbReference type="Pfam" id="PF07690">
    <property type="entry name" value="MFS_1"/>
    <property type="match status" value="1"/>
</dbReference>
<evidence type="ECO:0000313" key="8">
    <source>
        <dbReference type="EMBL" id="MCP2167797.1"/>
    </source>
</evidence>
<feature type="transmembrane region" description="Helical" evidence="6">
    <location>
        <begin position="381"/>
        <end position="401"/>
    </location>
</feature>
<keyword evidence="5 6" id="KW-0472">Membrane</keyword>
<proteinExistence type="predicted"/>
<protein>
    <submittedName>
        <fullName evidence="8">Arabinose efflux permease, MFS family</fullName>
    </submittedName>
</protein>
<dbReference type="AlphaFoldDB" id="A0AAE3KIB4"/>
<feature type="transmembrane region" description="Helical" evidence="6">
    <location>
        <begin position="350"/>
        <end position="374"/>
    </location>
</feature>
<feature type="transmembrane region" description="Helical" evidence="6">
    <location>
        <begin position="88"/>
        <end position="106"/>
    </location>
</feature>
<feature type="transmembrane region" description="Helical" evidence="6">
    <location>
        <begin position="175"/>
        <end position="195"/>
    </location>
</feature>
<evidence type="ECO:0000256" key="6">
    <source>
        <dbReference type="SAM" id="Phobius"/>
    </source>
</evidence>
<dbReference type="SUPFAM" id="SSF103473">
    <property type="entry name" value="MFS general substrate transporter"/>
    <property type="match status" value="1"/>
</dbReference>
<feature type="transmembrane region" description="Helical" evidence="6">
    <location>
        <begin position="301"/>
        <end position="330"/>
    </location>
</feature>
<evidence type="ECO:0000256" key="4">
    <source>
        <dbReference type="ARBA" id="ARBA00022989"/>
    </source>
</evidence>
<feature type="transmembrane region" description="Helical" evidence="6">
    <location>
        <begin position="54"/>
        <end position="76"/>
    </location>
</feature>
<dbReference type="InterPro" id="IPR011701">
    <property type="entry name" value="MFS"/>
</dbReference>
<gene>
    <name evidence="8" type="ORF">LX83_004670</name>
</gene>
<dbReference type="InterPro" id="IPR020846">
    <property type="entry name" value="MFS_dom"/>
</dbReference>
<evidence type="ECO:0000259" key="7">
    <source>
        <dbReference type="PROSITE" id="PS50850"/>
    </source>
</evidence>
<reference evidence="8" key="1">
    <citation type="submission" date="2022-06" db="EMBL/GenBank/DDBJ databases">
        <title>Genomic Encyclopedia of Archaeal and Bacterial Type Strains, Phase II (KMG-II): from individual species to whole genera.</title>
        <authorList>
            <person name="Goeker M."/>
        </authorList>
    </citation>
    <scope>NUCLEOTIDE SEQUENCE</scope>
    <source>
        <strain evidence="8">DSM 43935</strain>
    </source>
</reference>
<dbReference type="GO" id="GO:0022857">
    <property type="term" value="F:transmembrane transporter activity"/>
    <property type="evidence" value="ECO:0007669"/>
    <property type="project" value="InterPro"/>
</dbReference>
<evidence type="ECO:0000256" key="3">
    <source>
        <dbReference type="ARBA" id="ARBA00022692"/>
    </source>
</evidence>